<accession>A0A0C3P654</accession>
<evidence type="ECO:0000313" key="2">
    <source>
        <dbReference type="EMBL" id="KIO03021.1"/>
    </source>
</evidence>
<dbReference type="EMBL" id="KN831978">
    <property type="protein sequence ID" value="KIO03021.1"/>
    <property type="molecule type" value="Genomic_DNA"/>
</dbReference>
<protein>
    <submittedName>
        <fullName evidence="2">Uncharacterized protein</fullName>
    </submittedName>
</protein>
<reference evidence="2 3" key="1">
    <citation type="submission" date="2014-04" db="EMBL/GenBank/DDBJ databases">
        <authorList>
            <consortium name="DOE Joint Genome Institute"/>
            <person name="Kuo A."/>
            <person name="Kohler A."/>
            <person name="Costa M.D."/>
            <person name="Nagy L.G."/>
            <person name="Floudas D."/>
            <person name="Copeland A."/>
            <person name="Barry K.W."/>
            <person name="Cichocki N."/>
            <person name="Veneault-Fourrey C."/>
            <person name="LaButti K."/>
            <person name="Lindquist E.A."/>
            <person name="Lipzen A."/>
            <person name="Lundell T."/>
            <person name="Morin E."/>
            <person name="Murat C."/>
            <person name="Sun H."/>
            <person name="Tunlid A."/>
            <person name="Henrissat B."/>
            <person name="Grigoriev I.V."/>
            <person name="Hibbett D.S."/>
            <person name="Martin F."/>
            <person name="Nordberg H.P."/>
            <person name="Cantor M.N."/>
            <person name="Hua S.X."/>
        </authorList>
    </citation>
    <scope>NUCLEOTIDE SEQUENCE [LARGE SCALE GENOMIC DNA]</scope>
    <source>
        <strain evidence="2 3">Marx 270</strain>
    </source>
</reference>
<evidence type="ECO:0000256" key="1">
    <source>
        <dbReference type="SAM" id="MobiDB-lite"/>
    </source>
</evidence>
<sequence length="77" mass="8029">MGHPAEQLSVESPSSVVDLPNPYDQEGDDDSHTGPLIRLRTLSLPSPQPSPNTDDLTDAIENLAGTSSLQSSGDGTV</sequence>
<organism evidence="2 3">
    <name type="scientific">Pisolithus tinctorius Marx 270</name>
    <dbReference type="NCBI Taxonomy" id="870435"/>
    <lineage>
        <taxon>Eukaryota</taxon>
        <taxon>Fungi</taxon>
        <taxon>Dikarya</taxon>
        <taxon>Basidiomycota</taxon>
        <taxon>Agaricomycotina</taxon>
        <taxon>Agaricomycetes</taxon>
        <taxon>Agaricomycetidae</taxon>
        <taxon>Boletales</taxon>
        <taxon>Sclerodermatineae</taxon>
        <taxon>Pisolithaceae</taxon>
        <taxon>Pisolithus</taxon>
    </lineage>
</organism>
<keyword evidence="3" id="KW-1185">Reference proteome</keyword>
<feature type="region of interest" description="Disordered" evidence="1">
    <location>
        <begin position="1"/>
        <end position="58"/>
    </location>
</feature>
<name>A0A0C3P654_PISTI</name>
<evidence type="ECO:0000313" key="3">
    <source>
        <dbReference type="Proteomes" id="UP000054217"/>
    </source>
</evidence>
<dbReference type="Proteomes" id="UP000054217">
    <property type="component" value="Unassembled WGS sequence"/>
</dbReference>
<gene>
    <name evidence="2" type="ORF">M404DRAFT_1001648</name>
</gene>
<dbReference type="HOGENOM" id="CLU_2639082_0_0_1"/>
<dbReference type="AlphaFoldDB" id="A0A0C3P654"/>
<proteinExistence type="predicted"/>
<dbReference type="InParanoid" id="A0A0C3P654"/>
<reference evidence="3" key="2">
    <citation type="submission" date="2015-01" db="EMBL/GenBank/DDBJ databases">
        <title>Evolutionary Origins and Diversification of the Mycorrhizal Mutualists.</title>
        <authorList>
            <consortium name="DOE Joint Genome Institute"/>
            <consortium name="Mycorrhizal Genomics Consortium"/>
            <person name="Kohler A."/>
            <person name="Kuo A."/>
            <person name="Nagy L.G."/>
            <person name="Floudas D."/>
            <person name="Copeland A."/>
            <person name="Barry K.W."/>
            <person name="Cichocki N."/>
            <person name="Veneault-Fourrey C."/>
            <person name="LaButti K."/>
            <person name="Lindquist E.A."/>
            <person name="Lipzen A."/>
            <person name="Lundell T."/>
            <person name="Morin E."/>
            <person name="Murat C."/>
            <person name="Riley R."/>
            <person name="Ohm R."/>
            <person name="Sun H."/>
            <person name="Tunlid A."/>
            <person name="Henrissat B."/>
            <person name="Grigoriev I.V."/>
            <person name="Hibbett D.S."/>
            <person name="Martin F."/>
        </authorList>
    </citation>
    <scope>NUCLEOTIDE SEQUENCE [LARGE SCALE GENOMIC DNA]</scope>
    <source>
        <strain evidence="3">Marx 270</strain>
    </source>
</reference>